<reference evidence="4" key="2">
    <citation type="submission" date="2011-01" db="EMBL/GenBank/DDBJ databases">
        <title>The complete genome of Deinococcus maricopensis DSM 21211.</title>
        <authorList>
            <consortium name="US DOE Joint Genome Institute (JGI-PGF)"/>
            <person name="Lucas S."/>
            <person name="Copeland A."/>
            <person name="Lapidus A."/>
            <person name="Goodwin L."/>
            <person name="Pitluck S."/>
            <person name="Kyrpides N."/>
            <person name="Mavromatis K."/>
            <person name="Pagani I."/>
            <person name="Ivanova N."/>
            <person name="Ovchinnikova G."/>
            <person name="Zeytun A."/>
            <person name="Detter J.C."/>
            <person name="Han C."/>
            <person name="Land M."/>
            <person name="Hauser L."/>
            <person name="Markowitz V."/>
            <person name="Cheng J.-F."/>
            <person name="Hugenholtz P."/>
            <person name="Woyke T."/>
            <person name="Wu D."/>
            <person name="Pukall R."/>
            <person name="Gehrich-Schroeter G."/>
            <person name="Brambilla E."/>
            <person name="Klenk H.-P."/>
            <person name="Eisen J.A."/>
        </authorList>
    </citation>
    <scope>NUCLEOTIDE SEQUENCE [LARGE SCALE GENOMIC DNA]</scope>
    <source>
        <strain evidence="4">DSM 21211 / LMG 22137 / NRRL B-23946 / LB-34</strain>
    </source>
</reference>
<dbReference type="STRING" id="709986.Deima_1757"/>
<gene>
    <name evidence="3" type="ordered locus">Deima_1757</name>
</gene>
<dbReference type="PROSITE" id="PS51257">
    <property type="entry name" value="PROKAR_LIPOPROTEIN"/>
    <property type="match status" value="1"/>
</dbReference>
<evidence type="ECO:0000313" key="3">
    <source>
        <dbReference type="EMBL" id="ADV67406.1"/>
    </source>
</evidence>
<proteinExistence type="predicted"/>
<dbReference type="KEGG" id="dmr:Deima_1757"/>
<reference evidence="3 4" key="1">
    <citation type="journal article" date="2011" name="Stand. Genomic Sci.">
        <title>Complete genome sequence of Deinococcus maricopensis type strain (LB-34).</title>
        <authorList>
            <person name="Pukall R."/>
            <person name="Zeytun A."/>
            <person name="Lucas S."/>
            <person name="Lapidus A."/>
            <person name="Hammon N."/>
            <person name="Deshpande S."/>
            <person name="Nolan M."/>
            <person name="Cheng J.F."/>
            <person name="Pitluck S."/>
            <person name="Liolios K."/>
            <person name="Pagani I."/>
            <person name="Mikhailova N."/>
            <person name="Ivanova N."/>
            <person name="Mavromatis K."/>
            <person name="Pati A."/>
            <person name="Tapia R."/>
            <person name="Han C."/>
            <person name="Goodwin L."/>
            <person name="Chen A."/>
            <person name="Palaniappan K."/>
            <person name="Land M."/>
            <person name="Hauser L."/>
            <person name="Chang Y.J."/>
            <person name="Jeffries C.D."/>
            <person name="Brambilla E.M."/>
            <person name="Rohde M."/>
            <person name="Goker M."/>
            <person name="Detter J.C."/>
            <person name="Woyke T."/>
            <person name="Bristow J."/>
            <person name="Eisen J.A."/>
            <person name="Markowitz V."/>
            <person name="Hugenholtz P."/>
            <person name="Kyrpides N.C."/>
            <person name="Klenk H.P."/>
        </authorList>
    </citation>
    <scope>NUCLEOTIDE SEQUENCE [LARGE SCALE GENOMIC DNA]</scope>
    <source>
        <strain evidence="4">DSM 21211 / LMG 22137 / NRRL B-23946 / LB-34</strain>
    </source>
</reference>
<dbReference type="HOGENOM" id="CLU_697793_0_0_0"/>
<sequence precursor="true">MKKTLPAALTLSAALLGGCATQAPSQLQVHEALLYGGTQERIAWVYGNLNGQASSNLKLNGESVELRPQVQDPLGVNGSLSVNGKATYRAPTLRKTNPSVNVSRATDGTFSVLANENVTGVYYTDGSTWLKLSGALNAGQVVSTRGTLNTLLRGAGNLTADEADAVGRELLGQGRLAVAVLPDAAIPDAKLSTEPGGLPYARTGLYLQPNILSTAAVVPNPAPTPVVTPAPSPAPGGNVNTTLSFRRVGSGSNAAVSDGNATVQLSTTQAALSSVWRAANARTLPTPGAPALTSGNSNVTIFLGQRSTGGYGIDVLSVNASAGTLTVNVRTTAPGADSFTTQALTSPWVSIEVPGTYTRVIVRDQTGAVIAQDSAN</sequence>
<protein>
    <recommendedName>
        <fullName evidence="2">PrcB C-terminal domain-containing protein</fullName>
    </recommendedName>
</protein>
<feature type="signal peptide" evidence="1">
    <location>
        <begin position="1"/>
        <end position="22"/>
    </location>
</feature>
<dbReference type="eggNOG" id="ENOG5033AUW">
    <property type="taxonomic scope" value="Bacteria"/>
</dbReference>
<evidence type="ECO:0000259" key="2">
    <source>
        <dbReference type="Pfam" id="PF14343"/>
    </source>
</evidence>
<name>E8U8L7_DEIML</name>
<evidence type="ECO:0000256" key="1">
    <source>
        <dbReference type="SAM" id="SignalP"/>
    </source>
</evidence>
<dbReference type="AlphaFoldDB" id="E8U8L7"/>
<dbReference type="Pfam" id="PF14343">
    <property type="entry name" value="PrcB_C"/>
    <property type="match status" value="1"/>
</dbReference>
<evidence type="ECO:0000313" key="4">
    <source>
        <dbReference type="Proteomes" id="UP000008635"/>
    </source>
</evidence>
<keyword evidence="1" id="KW-0732">Signal</keyword>
<accession>E8U8L7</accession>
<dbReference type="EMBL" id="CP002454">
    <property type="protein sequence ID" value="ADV67406.1"/>
    <property type="molecule type" value="Genomic_DNA"/>
</dbReference>
<dbReference type="OrthoDB" id="65463at2"/>
<feature type="chain" id="PRO_5003232456" description="PrcB C-terminal domain-containing protein" evidence="1">
    <location>
        <begin position="23"/>
        <end position="376"/>
    </location>
</feature>
<dbReference type="RefSeq" id="WP_013556911.1">
    <property type="nucleotide sequence ID" value="NC_014958.1"/>
</dbReference>
<organism evidence="3 4">
    <name type="scientific">Deinococcus maricopensis (strain DSM 21211 / LMG 22137 / NRRL B-23946 / LB-34)</name>
    <dbReference type="NCBI Taxonomy" id="709986"/>
    <lineage>
        <taxon>Bacteria</taxon>
        <taxon>Thermotogati</taxon>
        <taxon>Deinococcota</taxon>
        <taxon>Deinococci</taxon>
        <taxon>Deinococcales</taxon>
        <taxon>Deinococcaceae</taxon>
        <taxon>Deinococcus</taxon>
    </lineage>
</organism>
<feature type="domain" description="PrcB C-terminal" evidence="2">
    <location>
        <begin position="299"/>
        <end position="354"/>
    </location>
</feature>
<dbReference type="InterPro" id="IPR025748">
    <property type="entry name" value="PrcB_C_dom"/>
</dbReference>
<keyword evidence="4" id="KW-1185">Reference proteome</keyword>
<dbReference type="Proteomes" id="UP000008635">
    <property type="component" value="Chromosome"/>
</dbReference>